<proteinExistence type="predicted"/>
<dbReference type="HOGENOM" id="CLU_2441617_0_0_1"/>
<sequence>MSTREQLPKQFGSNRLGNAPESISKLSRTQFHPIVLPEERGKHRWLNFWSKAPALAASYHHPRPSFATMAAATAILCTPEHPLDVSGVLS</sequence>
<gene>
    <name evidence="2" type="ORF">PHLGIDRAFT_123531</name>
</gene>
<accession>A0A0C3RYH5</accession>
<dbReference type="AlphaFoldDB" id="A0A0C3RYH5"/>
<dbReference type="EMBL" id="KN840850">
    <property type="protein sequence ID" value="KIP01242.1"/>
    <property type="molecule type" value="Genomic_DNA"/>
</dbReference>
<protein>
    <submittedName>
        <fullName evidence="2">Uncharacterized protein</fullName>
    </submittedName>
</protein>
<dbReference type="Proteomes" id="UP000053257">
    <property type="component" value="Unassembled WGS sequence"/>
</dbReference>
<name>A0A0C3RYH5_PHLG1</name>
<feature type="compositionally biased region" description="Polar residues" evidence="1">
    <location>
        <begin position="1"/>
        <end position="16"/>
    </location>
</feature>
<evidence type="ECO:0000313" key="3">
    <source>
        <dbReference type="Proteomes" id="UP000053257"/>
    </source>
</evidence>
<evidence type="ECO:0000313" key="2">
    <source>
        <dbReference type="EMBL" id="KIP01242.1"/>
    </source>
</evidence>
<reference evidence="2 3" key="1">
    <citation type="journal article" date="2014" name="PLoS Genet.">
        <title>Analysis of the Phlebiopsis gigantea genome, transcriptome and secretome provides insight into its pioneer colonization strategies of wood.</title>
        <authorList>
            <person name="Hori C."/>
            <person name="Ishida T."/>
            <person name="Igarashi K."/>
            <person name="Samejima M."/>
            <person name="Suzuki H."/>
            <person name="Master E."/>
            <person name="Ferreira P."/>
            <person name="Ruiz-Duenas F.J."/>
            <person name="Held B."/>
            <person name="Canessa P."/>
            <person name="Larrondo L.F."/>
            <person name="Schmoll M."/>
            <person name="Druzhinina I.S."/>
            <person name="Kubicek C.P."/>
            <person name="Gaskell J.A."/>
            <person name="Kersten P."/>
            <person name="St John F."/>
            <person name="Glasner J."/>
            <person name="Sabat G."/>
            <person name="Splinter BonDurant S."/>
            <person name="Syed K."/>
            <person name="Yadav J."/>
            <person name="Mgbeahuruike A.C."/>
            <person name="Kovalchuk A."/>
            <person name="Asiegbu F.O."/>
            <person name="Lackner G."/>
            <person name="Hoffmeister D."/>
            <person name="Rencoret J."/>
            <person name="Gutierrez A."/>
            <person name="Sun H."/>
            <person name="Lindquist E."/>
            <person name="Barry K."/>
            <person name="Riley R."/>
            <person name="Grigoriev I.V."/>
            <person name="Henrissat B."/>
            <person name="Kues U."/>
            <person name="Berka R.M."/>
            <person name="Martinez A.T."/>
            <person name="Covert S.F."/>
            <person name="Blanchette R.A."/>
            <person name="Cullen D."/>
        </authorList>
    </citation>
    <scope>NUCLEOTIDE SEQUENCE [LARGE SCALE GENOMIC DNA]</scope>
    <source>
        <strain evidence="2 3">11061_1 CR5-6</strain>
    </source>
</reference>
<organism evidence="2 3">
    <name type="scientific">Phlebiopsis gigantea (strain 11061_1 CR5-6)</name>
    <name type="common">White-rot fungus</name>
    <name type="synonym">Peniophora gigantea</name>
    <dbReference type="NCBI Taxonomy" id="745531"/>
    <lineage>
        <taxon>Eukaryota</taxon>
        <taxon>Fungi</taxon>
        <taxon>Dikarya</taxon>
        <taxon>Basidiomycota</taxon>
        <taxon>Agaricomycotina</taxon>
        <taxon>Agaricomycetes</taxon>
        <taxon>Polyporales</taxon>
        <taxon>Phanerochaetaceae</taxon>
        <taxon>Phlebiopsis</taxon>
    </lineage>
</organism>
<evidence type="ECO:0000256" key="1">
    <source>
        <dbReference type="SAM" id="MobiDB-lite"/>
    </source>
</evidence>
<keyword evidence="3" id="KW-1185">Reference proteome</keyword>
<feature type="region of interest" description="Disordered" evidence="1">
    <location>
        <begin position="1"/>
        <end position="24"/>
    </location>
</feature>